<dbReference type="PROSITE" id="PS51257">
    <property type="entry name" value="PROKAR_LIPOPROTEIN"/>
    <property type="match status" value="1"/>
</dbReference>
<gene>
    <name evidence="1" type="ordered locus">CHU_1945</name>
</gene>
<organism evidence="1 2">
    <name type="scientific">Cytophaga hutchinsonii (strain ATCC 33406 / DSM 1761 / CIP 103989 / NBRC 15051 / NCIMB 9469 / D465)</name>
    <dbReference type="NCBI Taxonomy" id="269798"/>
    <lineage>
        <taxon>Bacteria</taxon>
        <taxon>Pseudomonadati</taxon>
        <taxon>Bacteroidota</taxon>
        <taxon>Cytophagia</taxon>
        <taxon>Cytophagales</taxon>
        <taxon>Cytophagaceae</taxon>
        <taxon>Cytophaga</taxon>
    </lineage>
</organism>
<dbReference type="EMBL" id="CP000383">
    <property type="protein sequence ID" value="ABG59211.1"/>
    <property type="molecule type" value="Genomic_DNA"/>
</dbReference>
<name>A0A6N4SSC0_CYTH3</name>
<sequence>MKNRKTLSIILGLLVCAATTFSCKKDKQECVTCTAVCTGSGSSEMKNCGDDNDAMEKQFRDQHPGCTVNCSREKK</sequence>
<dbReference type="RefSeq" id="WP_011585329.1">
    <property type="nucleotide sequence ID" value="NC_008255.1"/>
</dbReference>
<evidence type="ECO:0000313" key="1">
    <source>
        <dbReference type="EMBL" id="ABG59211.1"/>
    </source>
</evidence>
<protein>
    <recommendedName>
        <fullName evidence="3">Lipoprotein</fullName>
    </recommendedName>
</protein>
<keyword evidence="2" id="KW-1185">Reference proteome</keyword>
<dbReference type="AlphaFoldDB" id="A0A6N4SSC0"/>
<evidence type="ECO:0008006" key="3">
    <source>
        <dbReference type="Google" id="ProtNLM"/>
    </source>
</evidence>
<reference evidence="1 2" key="1">
    <citation type="journal article" date="2007" name="Appl. Environ. Microbiol.">
        <title>Genome sequence of the cellulolytic gliding bacterium Cytophaga hutchinsonii.</title>
        <authorList>
            <person name="Xie G."/>
            <person name="Bruce D.C."/>
            <person name="Challacombe J.F."/>
            <person name="Chertkov O."/>
            <person name="Detter J.C."/>
            <person name="Gilna P."/>
            <person name="Han C.S."/>
            <person name="Lucas S."/>
            <person name="Misra M."/>
            <person name="Myers G.L."/>
            <person name="Richardson P."/>
            <person name="Tapia R."/>
            <person name="Thayer N."/>
            <person name="Thompson L.S."/>
            <person name="Brettin T.S."/>
            <person name="Henrissat B."/>
            <person name="Wilson D.B."/>
            <person name="McBride M.J."/>
        </authorList>
    </citation>
    <scope>NUCLEOTIDE SEQUENCE [LARGE SCALE GENOMIC DNA]</scope>
    <source>
        <strain evidence="2">ATCC 33406 / DSM 1761 / CIP 103989 / NBRC 15051 / NCIMB 9469 / D465</strain>
    </source>
</reference>
<dbReference type="KEGG" id="chu:CHU_1945"/>
<proteinExistence type="predicted"/>
<accession>A0A6N4SSC0</accession>
<dbReference type="Proteomes" id="UP000001822">
    <property type="component" value="Chromosome"/>
</dbReference>
<evidence type="ECO:0000313" key="2">
    <source>
        <dbReference type="Proteomes" id="UP000001822"/>
    </source>
</evidence>